<evidence type="ECO:0000256" key="7">
    <source>
        <dbReference type="ARBA" id="ARBA00023015"/>
    </source>
</evidence>
<dbReference type="STRING" id="7868.ENSCMIP00000040637"/>
<dbReference type="InterPro" id="IPR038603">
    <property type="entry name" value="Znf_FCS_sf"/>
</dbReference>
<dbReference type="InterPro" id="IPR002515">
    <property type="entry name" value="Znf_C2H2C"/>
</dbReference>
<dbReference type="InterPro" id="IPR004092">
    <property type="entry name" value="Mbt"/>
</dbReference>
<dbReference type="GO" id="GO:0045892">
    <property type="term" value="P:negative regulation of DNA-templated transcription"/>
    <property type="evidence" value="ECO:0007669"/>
    <property type="project" value="TreeGrafter"/>
</dbReference>
<dbReference type="Ensembl" id="ENSCMIT00000041210.1">
    <property type="protein sequence ID" value="ENSCMIP00000040637.1"/>
    <property type="gene ID" value="ENSCMIG00000016937.1"/>
</dbReference>
<dbReference type="Gene3D" id="4.10.320.30">
    <property type="match status" value="1"/>
</dbReference>
<dbReference type="Pfam" id="PF02820">
    <property type="entry name" value="MBT"/>
    <property type="match status" value="3"/>
</dbReference>
<dbReference type="InterPro" id="IPR013761">
    <property type="entry name" value="SAM/pointed_sf"/>
</dbReference>
<dbReference type="FunFam" id="2.30.30.140:FF:000007">
    <property type="entry name" value="Lethal(3)malignant brain tumor-like protein 1"/>
    <property type="match status" value="1"/>
</dbReference>
<dbReference type="Gene3D" id="3.30.60.160">
    <property type="match status" value="1"/>
</dbReference>
<evidence type="ECO:0000256" key="6">
    <source>
        <dbReference type="ARBA" id="ARBA00022853"/>
    </source>
</evidence>
<dbReference type="PROSITE" id="PS51802">
    <property type="entry name" value="ZF_CCHHC"/>
    <property type="match status" value="1"/>
</dbReference>
<reference evidence="13" key="5">
    <citation type="submission" date="2025-09" db="UniProtKB">
        <authorList>
            <consortium name="Ensembl"/>
        </authorList>
    </citation>
    <scope>IDENTIFICATION</scope>
</reference>
<reference evidence="14" key="1">
    <citation type="journal article" date="2006" name="Science">
        <title>Ancient noncoding elements conserved in the human genome.</title>
        <authorList>
            <person name="Venkatesh B."/>
            <person name="Kirkness E.F."/>
            <person name="Loh Y.H."/>
            <person name="Halpern A.L."/>
            <person name="Lee A.P."/>
            <person name="Johnson J."/>
            <person name="Dandona N."/>
            <person name="Viswanathan L.D."/>
            <person name="Tay A."/>
            <person name="Venter J.C."/>
            <person name="Strausberg R.L."/>
            <person name="Brenner S."/>
        </authorList>
    </citation>
    <scope>NUCLEOTIDE SEQUENCE [LARGE SCALE GENOMIC DNA]</scope>
</reference>
<dbReference type="AlphaFoldDB" id="A0A4W3JE94"/>
<feature type="repeat" description="MBT" evidence="10">
    <location>
        <begin position="320"/>
        <end position="419"/>
    </location>
</feature>
<feature type="region of interest" description="Disordered" evidence="11">
    <location>
        <begin position="597"/>
        <end position="621"/>
    </location>
</feature>
<reference evidence="14" key="2">
    <citation type="journal article" date="2007" name="PLoS Biol.">
        <title>Survey sequencing and comparative analysis of the elephant shark (Callorhinchus milii) genome.</title>
        <authorList>
            <person name="Venkatesh B."/>
            <person name="Kirkness E.F."/>
            <person name="Loh Y.H."/>
            <person name="Halpern A.L."/>
            <person name="Lee A.P."/>
            <person name="Johnson J."/>
            <person name="Dandona N."/>
            <person name="Viswanathan L.D."/>
            <person name="Tay A."/>
            <person name="Venter J.C."/>
            <person name="Strausberg R.L."/>
            <person name="Brenner S."/>
        </authorList>
    </citation>
    <scope>NUCLEOTIDE SEQUENCE [LARGE SCALE GENOMIC DNA]</scope>
</reference>
<dbReference type="SMART" id="SM00454">
    <property type="entry name" value="SAM"/>
    <property type="match status" value="1"/>
</dbReference>
<dbReference type="PANTHER" id="PTHR12247:SF130">
    <property type="entry name" value="SAM DOMAIN-CONTAINING PROTEIN"/>
    <property type="match status" value="1"/>
</dbReference>
<keyword evidence="6" id="KW-0156">Chromatin regulator</keyword>
<keyword evidence="9" id="KW-0539">Nucleus</keyword>
<dbReference type="InterPro" id="IPR050548">
    <property type="entry name" value="PcG_chromatin_remod_factors"/>
</dbReference>
<comment type="subcellular location">
    <subcellularLocation>
        <location evidence="1">Nucleus</location>
    </subcellularLocation>
</comment>
<evidence type="ECO:0000256" key="5">
    <source>
        <dbReference type="ARBA" id="ARBA00022833"/>
    </source>
</evidence>
<dbReference type="OMA" id="FINANFC"/>
<keyword evidence="2" id="KW-0479">Metal-binding</keyword>
<proteinExistence type="predicted"/>
<feature type="repeat" description="MBT" evidence="10">
    <location>
        <begin position="428"/>
        <end position="523"/>
    </location>
</feature>
<dbReference type="GeneTree" id="ENSGT00940000158264"/>
<evidence type="ECO:0000256" key="9">
    <source>
        <dbReference type="ARBA" id="ARBA00023242"/>
    </source>
</evidence>
<reference evidence="13" key="4">
    <citation type="submission" date="2025-08" db="UniProtKB">
        <authorList>
            <consortium name="Ensembl"/>
        </authorList>
    </citation>
    <scope>IDENTIFICATION</scope>
</reference>
<dbReference type="Proteomes" id="UP000314986">
    <property type="component" value="Unassembled WGS sequence"/>
</dbReference>
<dbReference type="GO" id="GO:0042393">
    <property type="term" value="F:histone binding"/>
    <property type="evidence" value="ECO:0007669"/>
    <property type="project" value="TreeGrafter"/>
</dbReference>
<reference evidence="14" key="3">
    <citation type="journal article" date="2014" name="Nature">
        <title>Elephant shark genome provides unique insights into gnathostome evolution.</title>
        <authorList>
            <consortium name="International Elephant Shark Genome Sequencing Consortium"/>
            <person name="Venkatesh B."/>
            <person name="Lee A.P."/>
            <person name="Ravi V."/>
            <person name="Maurya A.K."/>
            <person name="Lian M.M."/>
            <person name="Swann J.B."/>
            <person name="Ohta Y."/>
            <person name="Flajnik M.F."/>
            <person name="Sutoh Y."/>
            <person name="Kasahara M."/>
            <person name="Hoon S."/>
            <person name="Gangu V."/>
            <person name="Roy S.W."/>
            <person name="Irimia M."/>
            <person name="Korzh V."/>
            <person name="Kondrychyn I."/>
            <person name="Lim Z.W."/>
            <person name="Tay B.H."/>
            <person name="Tohari S."/>
            <person name="Kong K.W."/>
            <person name="Ho S."/>
            <person name="Lorente-Galdos B."/>
            <person name="Quilez J."/>
            <person name="Marques-Bonet T."/>
            <person name="Raney B.J."/>
            <person name="Ingham P.W."/>
            <person name="Tay A."/>
            <person name="Hillier L.W."/>
            <person name="Minx P."/>
            <person name="Boehm T."/>
            <person name="Wilson R.K."/>
            <person name="Brenner S."/>
            <person name="Warren W.C."/>
        </authorList>
    </citation>
    <scope>NUCLEOTIDE SEQUENCE [LARGE SCALE GENOMIC DNA]</scope>
</reference>
<dbReference type="SUPFAM" id="SSF47769">
    <property type="entry name" value="SAM/Pointed domain"/>
    <property type="match status" value="1"/>
</dbReference>
<name>A0A4W3JE94_CALMI</name>
<dbReference type="Gene3D" id="2.30.30.140">
    <property type="match status" value="3"/>
</dbReference>
<dbReference type="PANTHER" id="PTHR12247">
    <property type="entry name" value="POLYCOMB GROUP PROTEIN"/>
    <property type="match status" value="1"/>
</dbReference>
<protein>
    <submittedName>
        <fullName evidence="13">Lethal(3)malignant brain tumor-like protein 4</fullName>
    </submittedName>
</protein>
<evidence type="ECO:0000256" key="11">
    <source>
        <dbReference type="SAM" id="MobiDB-lite"/>
    </source>
</evidence>
<evidence type="ECO:0000259" key="12">
    <source>
        <dbReference type="PROSITE" id="PS50105"/>
    </source>
</evidence>
<keyword evidence="8" id="KW-0804">Transcription</keyword>
<keyword evidence="4" id="KW-0863">Zinc-finger</keyword>
<keyword evidence="14" id="KW-1185">Reference proteome</keyword>
<dbReference type="InterPro" id="IPR001660">
    <property type="entry name" value="SAM"/>
</dbReference>
<evidence type="ECO:0000313" key="13">
    <source>
        <dbReference type="Ensembl" id="ENSCMIP00000040637.1"/>
    </source>
</evidence>
<dbReference type="SMART" id="SM00561">
    <property type="entry name" value="MBT"/>
    <property type="match status" value="3"/>
</dbReference>
<evidence type="ECO:0000256" key="3">
    <source>
        <dbReference type="ARBA" id="ARBA00022737"/>
    </source>
</evidence>
<dbReference type="GO" id="GO:0008270">
    <property type="term" value="F:zinc ion binding"/>
    <property type="evidence" value="ECO:0007669"/>
    <property type="project" value="UniProtKB-KW"/>
</dbReference>
<accession>A0A4W3JE94</accession>
<dbReference type="Pfam" id="PF00536">
    <property type="entry name" value="SAM_1"/>
    <property type="match status" value="1"/>
</dbReference>
<dbReference type="Pfam" id="PF01530">
    <property type="entry name" value="zf-C2HC"/>
    <property type="match status" value="1"/>
</dbReference>
<evidence type="ECO:0000256" key="4">
    <source>
        <dbReference type="ARBA" id="ARBA00022771"/>
    </source>
</evidence>
<evidence type="ECO:0000256" key="1">
    <source>
        <dbReference type="ARBA" id="ARBA00004123"/>
    </source>
</evidence>
<keyword evidence="7" id="KW-0805">Transcription regulation</keyword>
<dbReference type="CDD" id="cd20135">
    <property type="entry name" value="MBT_L3MBTL3_rpt2"/>
    <property type="match status" value="1"/>
</dbReference>
<dbReference type="GO" id="GO:0006325">
    <property type="term" value="P:chromatin organization"/>
    <property type="evidence" value="ECO:0007669"/>
    <property type="project" value="UniProtKB-KW"/>
</dbReference>
<keyword evidence="3" id="KW-0677">Repeat</keyword>
<dbReference type="CDD" id="cd09582">
    <property type="entry name" value="SAM_Scm-like-3MBT3_4"/>
    <property type="match status" value="1"/>
</dbReference>
<keyword evidence="5" id="KW-0862">Zinc</keyword>
<dbReference type="PROSITE" id="PS51079">
    <property type="entry name" value="MBT"/>
    <property type="match status" value="3"/>
</dbReference>
<evidence type="ECO:0000256" key="2">
    <source>
        <dbReference type="ARBA" id="ARBA00022723"/>
    </source>
</evidence>
<organism evidence="13 14">
    <name type="scientific">Callorhinchus milii</name>
    <name type="common">Ghost shark</name>
    <dbReference type="NCBI Taxonomy" id="7868"/>
    <lineage>
        <taxon>Eukaryota</taxon>
        <taxon>Metazoa</taxon>
        <taxon>Chordata</taxon>
        <taxon>Craniata</taxon>
        <taxon>Vertebrata</taxon>
        <taxon>Chondrichthyes</taxon>
        <taxon>Holocephali</taxon>
        <taxon>Chimaeriformes</taxon>
        <taxon>Callorhinchidae</taxon>
        <taxon>Callorhinchus</taxon>
    </lineage>
</organism>
<sequence>MEQHTSKEGNMTPAQGQDFDLVSAMEWRDGIATLPGSNLKFRMTEFNTLEIITDAEIENKKDNLLKAGSRAAPLKGLQDEDEPSMDGIYCCENCGQYGTIENFSHMGRFCSETCANKHKESSKGQTPMAVKLELSNNKSDPVDVNEEGGRFTKRLRKKRKLLLDWVEDDFEDEEDEELLEDIKVKPKGAQDHQTRGRRAPKLLKQALAVPGKKKAWNWASYLEEERTQAAPIKLFKECQSFPQSRNGFKVGMRLEGIDPEHPSMFCVLSVAEVQGYRIRLHFDGYSECYDFWLNADSPDIHPYGWCEKTSRKLHLPKGYKDSASYLKSCKAQAASKTLFKSLNTPITPSGFRVGMKLEAVDKKNPSLICVSTIADMVDNRLLIHFDNWDDGYDYWCDASSPYIRPVGSCQKLGLTLTTPPEYKDSKAFVWEKYLEVAGSQAAPARAFKLRPLHGFQLNMKLEAVDKRNPMLIRAATVVDTEDHRIKIHLDGWSHDYDYWLDSDSPDIHPIGWCAKTGHPLQTPLSPADLVTPVQGGCPTPGCKGIGHIKGARYAAHYTLISCPYSEINLNKETVLPDRLSGERQSPVSGAQKLRKIGAETPGSATPEPPEESPQLKNSNHTSRSLISGKLYFLLTLAAAFRLQNTHSIHFTVYPVKRFETSPRREKALYQMAGRPPKYLKLQIVKEEEGRLSRLQETPDSDPSLQQALHQSVFMSSVSPLPTQHRLQLRWEQHSKLLPEVAGHTARRVAKWSVEEVAIFVQSLPGCKDQALVFREEQIDGEAFLLLTQMDMVKILSIKLGPALKIYNSIVMFKNAEENESNVY</sequence>
<dbReference type="Gene3D" id="1.10.150.50">
    <property type="entry name" value="Transcription Factor, Ets-1"/>
    <property type="match status" value="1"/>
</dbReference>
<dbReference type="InParanoid" id="A0A4W3JE94"/>
<evidence type="ECO:0000256" key="8">
    <source>
        <dbReference type="ARBA" id="ARBA00023163"/>
    </source>
</evidence>
<feature type="domain" description="SAM" evidence="12">
    <location>
        <begin position="751"/>
        <end position="815"/>
    </location>
</feature>
<dbReference type="GO" id="GO:0005634">
    <property type="term" value="C:nucleus"/>
    <property type="evidence" value="ECO:0007669"/>
    <property type="project" value="UniProtKB-SubCell"/>
</dbReference>
<feature type="repeat" description="MBT" evidence="10">
    <location>
        <begin position="216"/>
        <end position="316"/>
    </location>
</feature>
<evidence type="ECO:0000313" key="14">
    <source>
        <dbReference type="Proteomes" id="UP000314986"/>
    </source>
</evidence>
<dbReference type="GO" id="GO:0003682">
    <property type="term" value="F:chromatin binding"/>
    <property type="evidence" value="ECO:0007669"/>
    <property type="project" value="TreeGrafter"/>
</dbReference>
<evidence type="ECO:0000256" key="10">
    <source>
        <dbReference type="PROSITE-ProRule" id="PRU00459"/>
    </source>
</evidence>
<dbReference type="PROSITE" id="PS50105">
    <property type="entry name" value="SAM_DOMAIN"/>
    <property type="match status" value="1"/>
</dbReference>
<dbReference type="SUPFAM" id="SSF63748">
    <property type="entry name" value="Tudor/PWWP/MBT"/>
    <property type="match status" value="3"/>
</dbReference>